<dbReference type="Proteomes" id="UP000030518">
    <property type="component" value="Unassembled WGS sequence"/>
</dbReference>
<evidence type="ECO:0000313" key="2">
    <source>
        <dbReference type="EMBL" id="KGQ18368.1"/>
    </source>
</evidence>
<comment type="caution">
    <text evidence="2">The sequence shown here is derived from an EMBL/GenBank/DDBJ whole genome shotgun (WGS) entry which is preliminary data.</text>
</comment>
<dbReference type="RefSeq" id="WP_036170244.1">
    <property type="nucleotide sequence ID" value="NZ_JRKJ01000020.1"/>
</dbReference>
<dbReference type="EMBL" id="JRKJ01000020">
    <property type="protein sequence ID" value="KGQ18368.1"/>
    <property type="molecule type" value="Genomic_DNA"/>
</dbReference>
<dbReference type="PATRIC" id="fig|1300345.3.peg.2440"/>
<protein>
    <submittedName>
        <fullName evidence="2">Putative membrane protein</fullName>
    </submittedName>
</protein>
<accession>A0A0A2WF35</accession>
<feature type="transmembrane region" description="Helical" evidence="1">
    <location>
        <begin position="96"/>
        <end position="116"/>
    </location>
</feature>
<proteinExistence type="predicted"/>
<reference evidence="2 3" key="1">
    <citation type="submission" date="2014-09" db="EMBL/GenBank/DDBJ databases">
        <title>Genome sequences of Lysobacter dokdonensis DS-58.</title>
        <authorList>
            <person name="Kim J.F."/>
            <person name="Kwak M.-J."/>
        </authorList>
    </citation>
    <scope>NUCLEOTIDE SEQUENCE [LARGE SCALE GENOMIC DNA]</scope>
    <source>
        <strain evidence="2 3">DS-58</strain>
    </source>
</reference>
<organism evidence="2 3">
    <name type="scientific">Lysobacter dokdonensis DS-58</name>
    <dbReference type="NCBI Taxonomy" id="1300345"/>
    <lineage>
        <taxon>Bacteria</taxon>
        <taxon>Pseudomonadati</taxon>
        <taxon>Pseudomonadota</taxon>
        <taxon>Gammaproteobacteria</taxon>
        <taxon>Lysobacterales</taxon>
        <taxon>Lysobacteraceae</taxon>
        <taxon>Noviluteimonas</taxon>
    </lineage>
</organism>
<keyword evidence="1" id="KW-0472">Membrane</keyword>
<evidence type="ECO:0000313" key="3">
    <source>
        <dbReference type="Proteomes" id="UP000030518"/>
    </source>
</evidence>
<feature type="transmembrane region" description="Helical" evidence="1">
    <location>
        <begin position="128"/>
        <end position="148"/>
    </location>
</feature>
<dbReference type="AlphaFoldDB" id="A0A0A2WF35"/>
<dbReference type="eggNOG" id="ENOG5032RE7">
    <property type="taxonomic scope" value="Bacteria"/>
</dbReference>
<dbReference type="OrthoDB" id="8750132at2"/>
<keyword evidence="3" id="KW-1185">Reference proteome</keyword>
<dbReference type="STRING" id="1300345.LF41_1367"/>
<evidence type="ECO:0000256" key="1">
    <source>
        <dbReference type="SAM" id="Phobius"/>
    </source>
</evidence>
<keyword evidence="1" id="KW-0812">Transmembrane</keyword>
<keyword evidence="1" id="KW-1133">Transmembrane helix</keyword>
<name>A0A0A2WF35_9GAMM</name>
<feature type="transmembrane region" description="Helical" evidence="1">
    <location>
        <begin position="168"/>
        <end position="190"/>
    </location>
</feature>
<feature type="transmembrane region" description="Helical" evidence="1">
    <location>
        <begin position="33"/>
        <end position="51"/>
    </location>
</feature>
<gene>
    <name evidence="2" type="ORF">LF41_1367</name>
</gene>
<sequence>METNLYAPPVAAVADVPDEAAGKPFYVVGRGKFLLLFFLTAGLFQFVMYYIHWSRFKRATRTPMWPLARMIFAVFFIHSLAEEVDHRLQRGGIRHAWSPNTCATVIVVLLIADRLLGGFGEAVMSSGAMLAVSYGFLVPVGLCLWQIQRAANLASGAPDGAPNRRLTLVNWLWIVPLGLFWALVAFALTLTPPLDA</sequence>